<comment type="caution">
    <text evidence="6">The sequence shown here is derived from an EMBL/GenBank/DDBJ whole genome shotgun (WGS) entry which is preliminary data.</text>
</comment>
<dbReference type="SUPFAM" id="SSF53187">
    <property type="entry name" value="Zn-dependent exopeptidases"/>
    <property type="match status" value="1"/>
</dbReference>
<dbReference type="Gene3D" id="3.50.30.30">
    <property type="match status" value="1"/>
</dbReference>
<name>A0A9P4Z2F8_9HYPO</name>
<evidence type="ECO:0000313" key="7">
    <source>
        <dbReference type="Proteomes" id="UP000749293"/>
    </source>
</evidence>
<dbReference type="InterPro" id="IPR046450">
    <property type="entry name" value="PA_dom_sf"/>
</dbReference>
<dbReference type="InterPro" id="IPR007365">
    <property type="entry name" value="TFR-like_dimer_dom"/>
</dbReference>
<dbReference type="EMBL" id="JAANYQ010000003">
    <property type="protein sequence ID" value="KAF4125414.1"/>
    <property type="molecule type" value="Genomic_DNA"/>
</dbReference>
<dbReference type="FunFam" id="3.40.630.10:FF:000101">
    <property type="entry name" value="N-acetylated alpha-linked acidic dipeptidase like 1"/>
    <property type="match status" value="1"/>
</dbReference>
<sequence length="663" mass="73171">MPTQQDAERTMLETPDTELLRSWSKLYSSEVHLAGDKSHAERICQLWKSYGVATELVQYDVLQNFPLSTGLKLHAASDAPSSAYEARLEEDDLPEDPTSSPSRGLPAFHGFSANGDVTAELVYANFATPQDFENLRANGIDVRGKVVICKYAKIFRGLKVRAAEQHGAVGVIMYNDPQEDGQYTEKNGYEPFPHGPARHPSTIQRGSVDFFSVAVGDPSTPCYPSLPGDSTERRDPHHAIPKIPSLPISYADAIPFLRALNGLGKGPDTMEGSASGGWLGEIDGVTYHTGPSNVEVSLSSHGDFRYAPIYNVIGTIPGETEQSIILGNHHDSWCCGAVDPISGSAALNEVARGLGKLLKAGWKPYRKFVLCSWDDEEYGLVGSTEWVEDNARDLAENCVAYINVDESTNGGRYLGAVGSPLLSDILRSTTRLVSSPIDSTKSVYDDWIADLEGKQAVTDDGVVVRPSLGLVGTGSDYTAFYHHLGIPSVDMVFNQQGRGVYPYHSNYDGYYWLDNFGDIGFTKHKAMAQLWGLVAVGLAGVQLIPFCVADYAESLEENLATVETQYPGESLDYSSFKDTVSRFRQASLRFDAACQAVSNHKRETDPGQVYALNQGMIRLERAFLLEEGHGLRGRPWYRHQFRYLLLGSGWDTKEWRFRRYEKL</sequence>
<dbReference type="FunFam" id="3.50.30.30:FF:000008">
    <property type="entry name" value="Glutamate carboxypeptidase 2"/>
    <property type="match status" value="1"/>
</dbReference>
<dbReference type="Pfam" id="PF04253">
    <property type="entry name" value="TFR_dimer"/>
    <property type="match status" value="1"/>
</dbReference>
<feature type="region of interest" description="Disordered" evidence="2">
    <location>
        <begin position="83"/>
        <end position="103"/>
    </location>
</feature>
<dbReference type="RefSeq" id="XP_035324066.1">
    <property type="nucleotide sequence ID" value="XM_035466229.1"/>
</dbReference>
<dbReference type="InterPro" id="IPR003137">
    <property type="entry name" value="PA_domain"/>
</dbReference>
<evidence type="ECO:0000259" key="3">
    <source>
        <dbReference type="Pfam" id="PF02225"/>
    </source>
</evidence>
<comment type="similarity">
    <text evidence="1">Belongs to the peptidase M28 family. M28B subfamily.</text>
</comment>
<dbReference type="InterPro" id="IPR036757">
    <property type="entry name" value="TFR-like_dimer_dom_sf"/>
</dbReference>
<feature type="domain" description="Transferrin receptor-like dimerisation" evidence="4">
    <location>
        <begin position="571"/>
        <end position="639"/>
    </location>
</feature>
<proteinExistence type="inferred from homology"/>
<evidence type="ECO:0000256" key="2">
    <source>
        <dbReference type="SAM" id="MobiDB-lite"/>
    </source>
</evidence>
<protein>
    <submittedName>
        <fullName evidence="6">Uncharacterized protein</fullName>
    </submittedName>
</protein>
<dbReference type="Pfam" id="PF02225">
    <property type="entry name" value="PA"/>
    <property type="match status" value="1"/>
</dbReference>
<organism evidence="6 7">
    <name type="scientific">Geosmithia morbida</name>
    <dbReference type="NCBI Taxonomy" id="1094350"/>
    <lineage>
        <taxon>Eukaryota</taxon>
        <taxon>Fungi</taxon>
        <taxon>Dikarya</taxon>
        <taxon>Ascomycota</taxon>
        <taxon>Pezizomycotina</taxon>
        <taxon>Sordariomycetes</taxon>
        <taxon>Hypocreomycetidae</taxon>
        <taxon>Hypocreales</taxon>
        <taxon>Bionectriaceae</taxon>
        <taxon>Geosmithia</taxon>
    </lineage>
</organism>
<accession>A0A9P4Z2F8</accession>
<evidence type="ECO:0000259" key="4">
    <source>
        <dbReference type="Pfam" id="PF04253"/>
    </source>
</evidence>
<dbReference type="CDD" id="cd08022">
    <property type="entry name" value="M28_PSMA_like"/>
    <property type="match status" value="1"/>
</dbReference>
<dbReference type="AlphaFoldDB" id="A0A9P4Z2F8"/>
<dbReference type="GeneID" id="55970482"/>
<dbReference type="Gene3D" id="3.40.630.10">
    <property type="entry name" value="Zn peptidases"/>
    <property type="match status" value="1"/>
</dbReference>
<dbReference type="SUPFAM" id="SSF47672">
    <property type="entry name" value="Transferrin receptor-like dimerisation domain"/>
    <property type="match status" value="1"/>
</dbReference>
<dbReference type="Gene3D" id="1.20.930.40">
    <property type="entry name" value="Transferrin receptor-like, dimerisation domain"/>
    <property type="match status" value="1"/>
</dbReference>
<dbReference type="OrthoDB" id="5143971at2759"/>
<dbReference type="InterPro" id="IPR039373">
    <property type="entry name" value="Peptidase_M28B"/>
</dbReference>
<dbReference type="CDD" id="cd02121">
    <property type="entry name" value="PA_GCPII_like"/>
    <property type="match status" value="1"/>
</dbReference>
<evidence type="ECO:0000256" key="1">
    <source>
        <dbReference type="ARBA" id="ARBA00005634"/>
    </source>
</evidence>
<dbReference type="PANTHER" id="PTHR10404:SF46">
    <property type="entry name" value="VACUOLAR PROTEIN SORTING-ASSOCIATED PROTEIN 70"/>
    <property type="match status" value="1"/>
</dbReference>
<evidence type="ECO:0000313" key="6">
    <source>
        <dbReference type="EMBL" id="KAF4125414.1"/>
    </source>
</evidence>
<dbReference type="SUPFAM" id="SSF52025">
    <property type="entry name" value="PA domain"/>
    <property type="match status" value="1"/>
</dbReference>
<dbReference type="GO" id="GO:0004180">
    <property type="term" value="F:carboxypeptidase activity"/>
    <property type="evidence" value="ECO:0007669"/>
    <property type="project" value="TreeGrafter"/>
</dbReference>
<dbReference type="InterPro" id="IPR007484">
    <property type="entry name" value="Peptidase_M28"/>
</dbReference>
<keyword evidence="7" id="KW-1185">Reference proteome</keyword>
<dbReference type="Proteomes" id="UP000749293">
    <property type="component" value="Unassembled WGS sequence"/>
</dbReference>
<dbReference type="PANTHER" id="PTHR10404">
    <property type="entry name" value="N-ACETYLATED-ALPHA-LINKED ACIDIC DIPEPTIDASE"/>
    <property type="match status" value="1"/>
</dbReference>
<dbReference type="Pfam" id="PF04389">
    <property type="entry name" value="Peptidase_M28"/>
    <property type="match status" value="1"/>
</dbReference>
<gene>
    <name evidence="6" type="ORF">GMORB2_4254</name>
</gene>
<reference evidence="6" key="1">
    <citation type="submission" date="2020-03" db="EMBL/GenBank/DDBJ databases">
        <title>Site-based positive gene gene selection in Geosmithia morbida across the United States reveals a broad range of putative effectors and factors for local host and environmental adapation.</title>
        <authorList>
            <person name="Onufrak A."/>
            <person name="Murdoch R.W."/>
            <person name="Gazis R."/>
            <person name="Huff M."/>
            <person name="Staton M."/>
            <person name="Klingeman W."/>
            <person name="Hadziabdic D."/>
        </authorList>
    </citation>
    <scope>NUCLEOTIDE SEQUENCE</scope>
    <source>
        <strain evidence="6">1262</strain>
    </source>
</reference>
<feature type="domain" description="PA" evidence="3">
    <location>
        <begin position="117"/>
        <end position="189"/>
    </location>
</feature>
<evidence type="ECO:0000259" key="5">
    <source>
        <dbReference type="Pfam" id="PF04389"/>
    </source>
</evidence>
<feature type="domain" description="Peptidase M28" evidence="5">
    <location>
        <begin position="311"/>
        <end position="510"/>
    </location>
</feature>